<dbReference type="CDD" id="cd03820">
    <property type="entry name" value="GT4_AmsD-like"/>
    <property type="match status" value="1"/>
</dbReference>
<evidence type="ECO:0000256" key="1">
    <source>
        <dbReference type="SAM" id="MobiDB-lite"/>
    </source>
</evidence>
<reference evidence="4 5" key="1">
    <citation type="submission" date="2015-11" db="EMBL/GenBank/DDBJ databases">
        <title>Expanding the genomic diversity of Burkholderia species for the development of highly accurate diagnostics.</title>
        <authorList>
            <person name="Sahl J."/>
            <person name="Keim P."/>
            <person name="Wagner D."/>
        </authorList>
    </citation>
    <scope>NUCLEOTIDE SEQUENCE [LARGE SCALE GENOMIC DNA]</scope>
    <source>
        <strain evidence="4 5">MSMB782WGS</strain>
    </source>
</reference>
<comment type="caution">
    <text evidence="4">The sequence shown here is derived from an EMBL/GenBank/DDBJ whole genome shotgun (WGS) entry which is preliminary data.</text>
</comment>
<dbReference type="PANTHER" id="PTHR12526:SF630">
    <property type="entry name" value="GLYCOSYLTRANSFERASE"/>
    <property type="match status" value="1"/>
</dbReference>
<dbReference type="AlphaFoldDB" id="A0A108CEM9"/>
<organism evidence="4 5">
    <name type="scientific">Burkholderia ubonensis</name>
    <dbReference type="NCBI Taxonomy" id="101571"/>
    <lineage>
        <taxon>Bacteria</taxon>
        <taxon>Pseudomonadati</taxon>
        <taxon>Pseudomonadota</taxon>
        <taxon>Betaproteobacteria</taxon>
        <taxon>Burkholderiales</taxon>
        <taxon>Burkholderiaceae</taxon>
        <taxon>Burkholderia</taxon>
        <taxon>Burkholderia cepacia complex</taxon>
    </lineage>
</organism>
<evidence type="ECO:0000259" key="2">
    <source>
        <dbReference type="Pfam" id="PF00534"/>
    </source>
</evidence>
<sequence>MPMKIVLLNHSMRCGGAERVTANLANNWAERGCDVTVATFVSSDADFYKLDSRVARVDLALAGASSGVLGGMLANVRRLAAVRRLFKDRRPDVVIGVMTAPSVLGILGGIGLRLKVIATEHNHPPMLRMNAVWETLRRLTFRHADAVVALTAETGAWLAHHCRCRNVSIIPNPVALPMEVMEPRLAPAETISADTRLLLAVGRLAPQKGFDLLIQAFEKIHERGPGWKLVILGEGDARGTLQSAIAERGLDDLVLMPGRAGNIGEWYGRADLYVMSSRFEGLPMTLMEAMGSGCAAVSFDCDVGPRDIIRDGVDGVLVSPAGDVGALADALLKLMVDHRERERMASMANGVAAKFAPSRILSLWEQLFLSMGLSGADHARPPQRAACETDSRAAEHSCDKATLR</sequence>
<dbReference type="EMBL" id="LPLU01000094">
    <property type="protein sequence ID" value="KWK73262.1"/>
    <property type="molecule type" value="Genomic_DNA"/>
</dbReference>
<dbReference type="RefSeq" id="WP_060235223.1">
    <property type="nucleotide sequence ID" value="NZ_LPLU01000094.1"/>
</dbReference>
<gene>
    <name evidence="4" type="ORF">WM16_16890</name>
</gene>
<evidence type="ECO:0000259" key="3">
    <source>
        <dbReference type="Pfam" id="PF13439"/>
    </source>
</evidence>
<dbReference type="Pfam" id="PF00534">
    <property type="entry name" value="Glycos_transf_1"/>
    <property type="match status" value="1"/>
</dbReference>
<name>A0A108CEM9_9BURK</name>
<feature type="compositionally biased region" description="Basic and acidic residues" evidence="1">
    <location>
        <begin position="387"/>
        <end position="404"/>
    </location>
</feature>
<proteinExistence type="predicted"/>
<dbReference type="InterPro" id="IPR028098">
    <property type="entry name" value="Glyco_trans_4-like_N"/>
</dbReference>
<dbReference type="InterPro" id="IPR001296">
    <property type="entry name" value="Glyco_trans_1"/>
</dbReference>
<accession>A0A108CEM9</accession>
<feature type="domain" description="Glycosyl transferase family 1" evidence="2">
    <location>
        <begin position="189"/>
        <end position="346"/>
    </location>
</feature>
<dbReference type="Gene3D" id="3.40.50.2000">
    <property type="entry name" value="Glycogen Phosphorylase B"/>
    <property type="match status" value="2"/>
</dbReference>
<evidence type="ECO:0000313" key="5">
    <source>
        <dbReference type="Proteomes" id="UP000065504"/>
    </source>
</evidence>
<dbReference type="Pfam" id="PF13439">
    <property type="entry name" value="Glyco_transf_4"/>
    <property type="match status" value="1"/>
</dbReference>
<dbReference type="GO" id="GO:0016757">
    <property type="term" value="F:glycosyltransferase activity"/>
    <property type="evidence" value="ECO:0007669"/>
    <property type="project" value="InterPro"/>
</dbReference>
<feature type="domain" description="Glycosyltransferase subfamily 4-like N-terminal" evidence="3">
    <location>
        <begin position="15"/>
        <end position="174"/>
    </location>
</feature>
<feature type="region of interest" description="Disordered" evidence="1">
    <location>
        <begin position="379"/>
        <end position="404"/>
    </location>
</feature>
<keyword evidence="4" id="KW-0808">Transferase</keyword>
<dbReference type="Proteomes" id="UP000065504">
    <property type="component" value="Unassembled WGS sequence"/>
</dbReference>
<dbReference type="SUPFAM" id="SSF53756">
    <property type="entry name" value="UDP-Glycosyltransferase/glycogen phosphorylase"/>
    <property type="match status" value="1"/>
</dbReference>
<protein>
    <submittedName>
        <fullName evidence="4">Glycosyl transferase</fullName>
    </submittedName>
</protein>
<dbReference type="PANTHER" id="PTHR12526">
    <property type="entry name" value="GLYCOSYLTRANSFERASE"/>
    <property type="match status" value="1"/>
</dbReference>
<evidence type="ECO:0000313" key="4">
    <source>
        <dbReference type="EMBL" id="KWK73262.1"/>
    </source>
</evidence>